<sequence length="236" mass="27971">MFTIASERNARPRKAQSKLGSKPESRFRYKTTWRRRRRRGGATYGDTSQQQSSRRTAAPSKPTRTHRPQSSSSRILLRNKRLQVPGPENRRHNQNHEKQTHHRENRAEDRNPIRILVANPWRNPGGGAERNPCCDGWRRGAEEQAGRRRRGVLTREQSEGQREQLGRLGGEQERRAERREQEESARRKGEPEKWMEGGRAEQLWRGRRRRGEREREEELGRKARTEKEVFARERME</sequence>
<dbReference type="Proteomes" id="UP001497516">
    <property type="component" value="Chromosome 3"/>
</dbReference>
<feature type="compositionally biased region" description="Polar residues" evidence="1">
    <location>
        <begin position="45"/>
        <end position="55"/>
    </location>
</feature>
<proteinExistence type="predicted"/>
<evidence type="ECO:0000256" key="1">
    <source>
        <dbReference type="SAM" id="MobiDB-lite"/>
    </source>
</evidence>
<organism evidence="2 3">
    <name type="scientific">Linum trigynum</name>
    <dbReference type="NCBI Taxonomy" id="586398"/>
    <lineage>
        <taxon>Eukaryota</taxon>
        <taxon>Viridiplantae</taxon>
        <taxon>Streptophyta</taxon>
        <taxon>Embryophyta</taxon>
        <taxon>Tracheophyta</taxon>
        <taxon>Spermatophyta</taxon>
        <taxon>Magnoliopsida</taxon>
        <taxon>eudicotyledons</taxon>
        <taxon>Gunneridae</taxon>
        <taxon>Pentapetalae</taxon>
        <taxon>rosids</taxon>
        <taxon>fabids</taxon>
        <taxon>Malpighiales</taxon>
        <taxon>Linaceae</taxon>
        <taxon>Linum</taxon>
    </lineage>
</organism>
<feature type="compositionally biased region" description="Basic and acidic residues" evidence="1">
    <location>
        <begin position="88"/>
        <end position="98"/>
    </location>
</feature>
<gene>
    <name evidence="2" type="ORF">LTRI10_LOCUS15374</name>
</gene>
<reference evidence="2 3" key="1">
    <citation type="submission" date="2024-04" db="EMBL/GenBank/DDBJ databases">
        <authorList>
            <person name="Fracassetti M."/>
        </authorList>
    </citation>
    <scope>NUCLEOTIDE SEQUENCE [LARGE SCALE GENOMIC DNA]</scope>
</reference>
<accession>A0AAV2DHT2</accession>
<protein>
    <submittedName>
        <fullName evidence="2">Uncharacterized protein</fullName>
    </submittedName>
</protein>
<dbReference type="EMBL" id="OZ034816">
    <property type="protein sequence ID" value="CAL1373446.1"/>
    <property type="molecule type" value="Genomic_DNA"/>
</dbReference>
<feature type="compositionally biased region" description="Basic and acidic residues" evidence="1">
    <location>
        <begin position="156"/>
        <end position="204"/>
    </location>
</feature>
<feature type="compositionally biased region" description="Basic and acidic residues" evidence="1">
    <location>
        <begin position="211"/>
        <end position="236"/>
    </location>
</feature>
<evidence type="ECO:0000313" key="2">
    <source>
        <dbReference type="EMBL" id="CAL1373446.1"/>
    </source>
</evidence>
<evidence type="ECO:0000313" key="3">
    <source>
        <dbReference type="Proteomes" id="UP001497516"/>
    </source>
</evidence>
<feature type="region of interest" description="Disordered" evidence="1">
    <location>
        <begin position="1"/>
        <end position="236"/>
    </location>
</feature>
<feature type="compositionally biased region" description="Basic and acidic residues" evidence="1">
    <location>
        <begin position="136"/>
        <end position="146"/>
    </location>
</feature>
<name>A0AAV2DHT2_9ROSI</name>
<dbReference type="AlphaFoldDB" id="A0AAV2DHT2"/>
<keyword evidence="3" id="KW-1185">Reference proteome</keyword>
<feature type="compositionally biased region" description="Basic residues" evidence="1">
    <location>
        <begin position="28"/>
        <end position="40"/>
    </location>
</feature>